<evidence type="ECO:0000313" key="2">
    <source>
        <dbReference type="EMBL" id="OGZ03023.1"/>
    </source>
</evidence>
<protein>
    <recommendedName>
        <fullName evidence="4">Ig-like domain-containing protein</fullName>
    </recommendedName>
</protein>
<comment type="caution">
    <text evidence="2">The sequence shown here is derived from an EMBL/GenBank/DDBJ whole genome shotgun (WGS) entry which is preliminary data.</text>
</comment>
<accession>A0A1G2CNR7</accession>
<evidence type="ECO:0000313" key="3">
    <source>
        <dbReference type="Proteomes" id="UP000178599"/>
    </source>
</evidence>
<feature type="signal peptide" evidence="1">
    <location>
        <begin position="1"/>
        <end position="22"/>
    </location>
</feature>
<evidence type="ECO:0008006" key="4">
    <source>
        <dbReference type="Google" id="ProtNLM"/>
    </source>
</evidence>
<proteinExistence type="predicted"/>
<reference evidence="2 3" key="1">
    <citation type="journal article" date="2016" name="Nat. Commun.">
        <title>Thousands of microbial genomes shed light on interconnected biogeochemical processes in an aquifer system.</title>
        <authorList>
            <person name="Anantharaman K."/>
            <person name="Brown C.T."/>
            <person name="Hug L.A."/>
            <person name="Sharon I."/>
            <person name="Castelle C.J."/>
            <person name="Probst A.J."/>
            <person name="Thomas B.C."/>
            <person name="Singh A."/>
            <person name="Wilkins M.J."/>
            <person name="Karaoz U."/>
            <person name="Brodie E.L."/>
            <person name="Williams K.H."/>
            <person name="Hubbard S.S."/>
            <person name="Banfield J.F."/>
        </authorList>
    </citation>
    <scope>NUCLEOTIDE SEQUENCE [LARGE SCALE GENOMIC DNA]</scope>
</reference>
<organism evidence="2 3">
    <name type="scientific">Candidatus Liptonbacteria bacterium RIFOXYB1_FULL_36_10</name>
    <dbReference type="NCBI Taxonomy" id="1798654"/>
    <lineage>
        <taxon>Bacteria</taxon>
        <taxon>Candidatus Liptoniibacteriota</taxon>
    </lineage>
</organism>
<dbReference type="EMBL" id="MHLE01000011">
    <property type="protein sequence ID" value="OGZ03023.1"/>
    <property type="molecule type" value="Genomic_DNA"/>
</dbReference>
<gene>
    <name evidence="2" type="ORF">A2390_00990</name>
</gene>
<dbReference type="AlphaFoldDB" id="A0A1G2CNR7"/>
<evidence type="ECO:0000256" key="1">
    <source>
        <dbReference type="SAM" id="SignalP"/>
    </source>
</evidence>
<sequence>MKNKIIFFSTLLLLLFSKEAFAADYKVWFNFESNSYIPPSFSGKNIPAKLAEANVFLEVLKDGRPLDLSKNKISWYLNNSLKSSAVGQNIFNFKDESSISIKNSVRAIISGVKEDGGSLTGEIDIPISAPLLILTPPAFLEAGKENSITATPFFFNVSSLNNLIFSWRVNSEEVLENSNGRPDALSLFIEESSINNQPVLVSVSAVNKTNILEKASVFIKIFKKQ</sequence>
<dbReference type="Proteomes" id="UP000178599">
    <property type="component" value="Unassembled WGS sequence"/>
</dbReference>
<feature type="chain" id="PRO_5009582378" description="Ig-like domain-containing protein" evidence="1">
    <location>
        <begin position="23"/>
        <end position="225"/>
    </location>
</feature>
<name>A0A1G2CNR7_9BACT</name>
<keyword evidence="1" id="KW-0732">Signal</keyword>